<dbReference type="Proteomes" id="UP000265520">
    <property type="component" value="Unassembled WGS sequence"/>
</dbReference>
<dbReference type="AlphaFoldDB" id="A0A392UWU5"/>
<reference evidence="1 2" key="1">
    <citation type="journal article" date="2018" name="Front. Plant Sci.">
        <title>Red Clover (Trifolium pratense) and Zigzag Clover (T. medium) - A Picture of Genomic Similarities and Differences.</title>
        <authorList>
            <person name="Dluhosova J."/>
            <person name="Istvanek J."/>
            <person name="Nedelnik J."/>
            <person name="Repkova J."/>
        </authorList>
    </citation>
    <scope>NUCLEOTIDE SEQUENCE [LARGE SCALE GENOMIC DNA]</scope>
    <source>
        <strain evidence="2">cv. 10/8</strain>
        <tissue evidence="1">Leaf</tissue>
    </source>
</reference>
<organism evidence="1 2">
    <name type="scientific">Trifolium medium</name>
    <dbReference type="NCBI Taxonomy" id="97028"/>
    <lineage>
        <taxon>Eukaryota</taxon>
        <taxon>Viridiplantae</taxon>
        <taxon>Streptophyta</taxon>
        <taxon>Embryophyta</taxon>
        <taxon>Tracheophyta</taxon>
        <taxon>Spermatophyta</taxon>
        <taxon>Magnoliopsida</taxon>
        <taxon>eudicotyledons</taxon>
        <taxon>Gunneridae</taxon>
        <taxon>Pentapetalae</taxon>
        <taxon>rosids</taxon>
        <taxon>fabids</taxon>
        <taxon>Fabales</taxon>
        <taxon>Fabaceae</taxon>
        <taxon>Papilionoideae</taxon>
        <taxon>50 kb inversion clade</taxon>
        <taxon>NPAAA clade</taxon>
        <taxon>Hologalegina</taxon>
        <taxon>IRL clade</taxon>
        <taxon>Trifolieae</taxon>
        <taxon>Trifolium</taxon>
    </lineage>
</organism>
<evidence type="ECO:0000313" key="2">
    <source>
        <dbReference type="Proteomes" id="UP000265520"/>
    </source>
</evidence>
<proteinExistence type="predicted"/>
<protein>
    <submittedName>
        <fullName evidence="1">Uncharacterized protein</fullName>
    </submittedName>
</protein>
<feature type="non-terminal residue" evidence="1">
    <location>
        <position position="23"/>
    </location>
</feature>
<comment type="caution">
    <text evidence="1">The sequence shown here is derived from an EMBL/GenBank/DDBJ whole genome shotgun (WGS) entry which is preliminary data.</text>
</comment>
<sequence length="23" mass="2743">MERYSASAEERETTCCFLVFQEI</sequence>
<keyword evidence="2" id="KW-1185">Reference proteome</keyword>
<name>A0A392UWU5_9FABA</name>
<accession>A0A392UWU5</accession>
<dbReference type="EMBL" id="LXQA010997002">
    <property type="protein sequence ID" value="MCI80496.1"/>
    <property type="molecule type" value="Genomic_DNA"/>
</dbReference>
<evidence type="ECO:0000313" key="1">
    <source>
        <dbReference type="EMBL" id="MCI80496.1"/>
    </source>
</evidence>